<organism evidence="3 4">
    <name type="scientific">Subtercola frigoramans</name>
    <dbReference type="NCBI Taxonomy" id="120298"/>
    <lineage>
        <taxon>Bacteria</taxon>
        <taxon>Bacillati</taxon>
        <taxon>Actinomycetota</taxon>
        <taxon>Actinomycetes</taxon>
        <taxon>Micrococcales</taxon>
        <taxon>Microbacteriaceae</taxon>
        <taxon>Subtercola</taxon>
    </lineage>
</organism>
<keyword evidence="4" id="KW-1185">Reference proteome</keyword>
<feature type="signal peptide" evidence="2">
    <location>
        <begin position="1"/>
        <end position="28"/>
    </location>
</feature>
<name>A0ABS2L493_9MICO</name>
<gene>
    <name evidence="3" type="ORF">JOE66_001549</name>
</gene>
<evidence type="ECO:0000313" key="3">
    <source>
        <dbReference type="EMBL" id="MBM7471915.1"/>
    </source>
</evidence>
<feature type="chain" id="PRO_5045716771" description="DUF732 domain-containing protein" evidence="2">
    <location>
        <begin position="29"/>
        <end position="163"/>
    </location>
</feature>
<keyword evidence="2" id="KW-0732">Signal</keyword>
<protein>
    <recommendedName>
        <fullName evidence="5">DUF732 domain-containing protein</fullName>
    </recommendedName>
</protein>
<feature type="region of interest" description="Disordered" evidence="1">
    <location>
        <begin position="33"/>
        <end position="72"/>
    </location>
</feature>
<evidence type="ECO:0000256" key="1">
    <source>
        <dbReference type="SAM" id="MobiDB-lite"/>
    </source>
</evidence>
<dbReference type="RefSeq" id="WP_205108258.1">
    <property type="nucleotide sequence ID" value="NZ_BAAAHT010000013.1"/>
</dbReference>
<sequence>MYQFKRGVAVAALVGSLLLAGCAASSSAQDQAVAEQSARPSPDSSGGVVRTVPSTTNRPTDPPLPSDYNQNTNIQLTPQEASLNQLWALANSEVGIDAASAEISDAGGLRDFSAAITTRCNSILPAEQAAELDQLKAGYESATGAAAFTAAKAYFVRATELCM</sequence>
<dbReference type="EMBL" id="JAFBBU010000001">
    <property type="protein sequence ID" value="MBM7471915.1"/>
    <property type="molecule type" value="Genomic_DNA"/>
</dbReference>
<dbReference type="Proteomes" id="UP000776164">
    <property type="component" value="Unassembled WGS sequence"/>
</dbReference>
<proteinExistence type="predicted"/>
<evidence type="ECO:0000256" key="2">
    <source>
        <dbReference type="SAM" id="SignalP"/>
    </source>
</evidence>
<dbReference type="PROSITE" id="PS51257">
    <property type="entry name" value="PROKAR_LIPOPROTEIN"/>
    <property type="match status" value="1"/>
</dbReference>
<evidence type="ECO:0000313" key="4">
    <source>
        <dbReference type="Proteomes" id="UP000776164"/>
    </source>
</evidence>
<comment type="caution">
    <text evidence="3">The sequence shown here is derived from an EMBL/GenBank/DDBJ whole genome shotgun (WGS) entry which is preliminary data.</text>
</comment>
<evidence type="ECO:0008006" key="5">
    <source>
        <dbReference type="Google" id="ProtNLM"/>
    </source>
</evidence>
<accession>A0ABS2L493</accession>
<reference evidence="3 4" key="1">
    <citation type="submission" date="2021-01" db="EMBL/GenBank/DDBJ databases">
        <title>Sequencing the genomes of 1000 actinobacteria strains.</title>
        <authorList>
            <person name="Klenk H.-P."/>
        </authorList>
    </citation>
    <scope>NUCLEOTIDE SEQUENCE [LARGE SCALE GENOMIC DNA]</scope>
    <source>
        <strain evidence="3 4">DSM 13057</strain>
    </source>
</reference>